<organism evidence="2 3">
    <name type="scientific">Rossellomorea pakistanensis</name>
    <dbReference type="NCBI Taxonomy" id="992288"/>
    <lineage>
        <taxon>Bacteria</taxon>
        <taxon>Bacillati</taxon>
        <taxon>Bacillota</taxon>
        <taxon>Bacilli</taxon>
        <taxon>Bacillales</taxon>
        <taxon>Bacillaceae</taxon>
        <taxon>Rossellomorea</taxon>
    </lineage>
</organism>
<feature type="region of interest" description="Disordered" evidence="1">
    <location>
        <begin position="1"/>
        <end position="69"/>
    </location>
</feature>
<evidence type="ECO:0000313" key="2">
    <source>
        <dbReference type="EMBL" id="MBM7586329.1"/>
    </source>
</evidence>
<reference evidence="2 3" key="1">
    <citation type="submission" date="2021-01" db="EMBL/GenBank/DDBJ databases">
        <title>Genomic Encyclopedia of Type Strains, Phase IV (KMG-IV): sequencing the most valuable type-strain genomes for metagenomic binning, comparative biology and taxonomic classification.</title>
        <authorList>
            <person name="Goeker M."/>
        </authorList>
    </citation>
    <scope>NUCLEOTIDE SEQUENCE [LARGE SCALE GENOMIC DNA]</scope>
    <source>
        <strain evidence="2 3">DSM 24834</strain>
    </source>
</reference>
<dbReference type="RefSeq" id="WP_205173567.1">
    <property type="nucleotide sequence ID" value="NZ_JAFBDZ010000003.1"/>
</dbReference>
<evidence type="ECO:0000256" key="1">
    <source>
        <dbReference type="SAM" id="MobiDB-lite"/>
    </source>
</evidence>
<proteinExistence type="predicted"/>
<dbReference type="EMBL" id="JAFBDZ010000003">
    <property type="protein sequence ID" value="MBM7586329.1"/>
    <property type="molecule type" value="Genomic_DNA"/>
</dbReference>
<evidence type="ECO:0000313" key="3">
    <source>
        <dbReference type="Proteomes" id="UP001646157"/>
    </source>
</evidence>
<dbReference type="Proteomes" id="UP001646157">
    <property type="component" value="Unassembled WGS sequence"/>
</dbReference>
<sequence>MFDQRQTFNFPFPPSGGNQGFPGFPGGGGSDQGFPSFPPPEQSGGGTNQGPPGPPPSFEPSLAAQGPSTLAVDPGAIQGCLFRFTYIWLRGRQSFWFFPIFVGRRSISGWRWIGYRWVYFGVDLNRIQSFQCY</sequence>
<feature type="compositionally biased region" description="Gly residues" evidence="1">
    <location>
        <begin position="17"/>
        <end position="31"/>
    </location>
</feature>
<gene>
    <name evidence="2" type="ORF">JOC86_002881</name>
</gene>
<comment type="caution">
    <text evidence="2">The sequence shown here is derived from an EMBL/GenBank/DDBJ whole genome shotgun (WGS) entry which is preliminary data.</text>
</comment>
<evidence type="ECO:0008006" key="4">
    <source>
        <dbReference type="Google" id="ProtNLM"/>
    </source>
</evidence>
<accession>A0ABS2NER3</accession>
<keyword evidence="3" id="KW-1185">Reference proteome</keyword>
<name>A0ABS2NER3_9BACI</name>
<protein>
    <recommendedName>
        <fullName evidence="4">Transporter</fullName>
    </recommendedName>
</protein>